<organism evidence="1 2">
    <name type="scientific">Atta colombica</name>
    <dbReference type="NCBI Taxonomy" id="520822"/>
    <lineage>
        <taxon>Eukaryota</taxon>
        <taxon>Metazoa</taxon>
        <taxon>Ecdysozoa</taxon>
        <taxon>Arthropoda</taxon>
        <taxon>Hexapoda</taxon>
        <taxon>Insecta</taxon>
        <taxon>Pterygota</taxon>
        <taxon>Neoptera</taxon>
        <taxon>Endopterygota</taxon>
        <taxon>Hymenoptera</taxon>
        <taxon>Apocrita</taxon>
        <taxon>Aculeata</taxon>
        <taxon>Formicoidea</taxon>
        <taxon>Formicidae</taxon>
        <taxon>Myrmicinae</taxon>
        <taxon>Atta</taxon>
    </lineage>
</organism>
<proteinExistence type="predicted"/>
<evidence type="ECO:0000313" key="2">
    <source>
        <dbReference type="Proteomes" id="UP000078540"/>
    </source>
</evidence>
<protein>
    <submittedName>
        <fullName evidence="1">Uncharacterized protein</fullName>
    </submittedName>
</protein>
<dbReference type="Proteomes" id="UP000078540">
    <property type="component" value="Unassembled WGS sequence"/>
</dbReference>
<dbReference type="EMBL" id="KQ976731">
    <property type="protein sequence ID" value="KYM76377.1"/>
    <property type="molecule type" value="Genomic_DNA"/>
</dbReference>
<dbReference type="AlphaFoldDB" id="A0A195AWF0"/>
<keyword evidence="2" id="KW-1185">Reference proteome</keyword>
<reference evidence="1 2" key="1">
    <citation type="submission" date="2015-09" db="EMBL/GenBank/DDBJ databases">
        <title>Atta colombica WGS genome.</title>
        <authorList>
            <person name="Nygaard S."/>
            <person name="Hu H."/>
            <person name="Boomsma J."/>
            <person name="Zhang G."/>
        </authorList>
    </citation>
    <scope>NUCLEOTIDE SEQUENCE [LARGE SCALE GENOMIC DNA]</scope>
    <source>
        <strain evidence="1">Treedump-2</strain>
        <tissue evidence="1">Whole body</tissue>
    </source>
</reference>
<gene>
    <name evidence="1" type="ORF">ALC53_13404</name>
</gene>
<accession>A0A195AWF0</accession>
<sequence length="93" mass="10904">MRFICKSTIEFRSMYFLRQRVVVDVLSRVQRSKSKLVTCPKNLDRKLCKQQDLTNNAWANQEDITISLLAHQDLSCSMQYSFKSVVQKLSPFL</sequence>
<evidence type="ECO:0000313" key="1">
    <source>
        <dbReference type="EMBL" id="KYM76377.1"/>
    </source>
</evidence>
<name>A0A195AWF0_9HYME</name>